<proteinExistence type="inferred from homology"/>
<dbReference type="Pfam" id="PF04481">
    <property type="entry name" value="DUF561"/>
    <property type="match status" value="1"/>
</dbReference>
<gene>
    <name evidence="6" type="ORF">A4A49_34759</name>
</gene>
<feature type="transmembrane region" description="Helical" evidence="5">
    <location>
        <begin position="6"/>
        <end position="26"/>
    </location>
</feature>
<evidence type="ECO:0000313" key="6">
    <source>
        <dbReference type="EMBL" id="OIT21367.1"/>
    </source>
</evidence>
<evidence type="ECO:0000256" key="1">
    <source>
        <dbReference type="ARBA" id="ARBA00004474"/>
    </source>
</evidence>
<organism evidence="6 7">
    <name type="scientific">Nicotiana attenuata</name>
    <name type="common">Coyote tobacco</name>
    <dbReference type="NCBI Taxonomy" id="49451"/>
    <lineage>
        <taxon>Eukaryota</taxon>
        <taxon>Viridiplantae</taxon>
        <taxon>Streptophyta</taxon>
        <taxon>Embryophyta</taxon>
        <taxon>Tracheophyta</taxon>
        <taxon>Spermatophyta</taxon>
        <taxon>Magnoliopsida</taxon>
        <taxon>eudicotyledons</taxon>
        <taxon>Gunneridae</taxon>
        <taxon>Pentapetalae</taxon>
        <taxon>asterids</taxon>
        <taxon>lamiids</taxon>
        <taxon>Solanales</taxon>
        <taxon>Solanaceae</taxon>
        <taxon>Nicotianoideae</taxon>
        <taxon>Nicotianeae</taxon>
        <taxon>Nicotiana</taxon>
    </lineage>
</organism>
<keyword evidence="7" id="KW-1185">Reference proteome</keyword>
<evidence type="ECO:0000313" key="7">
    <source>
        <dbReference type="Proteomes" id="UP000187609"/>
    </source>
</evidence>
<comment type="caution">
    <text evidence="6">The sequence shown here is derived from an EMBL/GenBank/DDBJ whole genome shotgun (WGS) entry which is preliminary data.</text>
</comment>
<comment type="subcellular location">
    <subcellularLocation>
        <location evidence="1">Plastid</location>
    </subcellularLocation>
</comment>
<keyword evidence="5" id="KW-0812">Transmembrane</keyword>
<keyword evidence="5" id="KW-0472">Membrane</keyword>
<dbReference type="PANTHER" id="PTHR36895">
    <property type="match status" value="1"/>
</dbReference>
<evidence type="ECO:0000256" key="4">
    <source>
        <dbReference type="ARBA" id="ARBA00022640"/>
    </source>
</evidence>
<dbReference type="EMBL" id="MJEQ01004386">
    <property type="protein sequence ID" value="OIT21367.1"/>
    <property type="molecule type" value="Genomic_DNA"/>
</dbReference>
<dbReference type="Proteomes" id="UP000187609">
    <property type="component" value="Unassembled WGS sequence"/>
</dbReference>
<protein>
    <recommendedName>
        <fullName evidence="3">Uncharacterized protein ycf23</fullName>
    </recommendedName>
</protein>
<dbReference type="AlphaFoldDB" id="A0A1J6KHN8"/>
<evidence type="ECO:0000256" key="5">
    <source>
        <dbReference type="SAM" id="Phobius"/>
    </source>
</evidence>
<dbReference type="GO" id="GO:0009536">
    <property type="term" value="C:plastid"/>
    <property type="evidence" value="ECO:0007669"/>
    <property type="project" value="UniProtKB-SubCell"/>
</dbReference>
<comment type="similarity">
    <text evidence="2">Belongs to the ycf23 family.</text>
</comment>
<sequence>MHRLISSFVGAALLCHYLVIHIIVWFNRMSNLPTSAGADIFPQLFVLEMQNGKQTIQQEALGALASLAQSAKACNSYVDPAAFLAAIESGTVRVEIGNYDSFYDVRLVFHLEQLSRIIFYNEYNYNVLLTKIVDHPPLPRPISHQVVVVVDKKHLRFNYSFNCEKALIF</sequence>
<keyword evidence="5" id="KW-1133">Transmembrane helix</keyword>
<keyword evidence="4" id="KW-0934">Plastid</keyword>
<evidence type="ECO:0000256" key="2">
    <source>
        <dbReference type="ARBA" id="ARBA00009664"/>
    </source>
</evidence>
<evidence type="ECO:0000256" key="3">
    <source>
        <dbReference type="ARBA" id="ARBA00021523"/>
    </source>
</evidence>
<dbReference type="Gramene" id="OIT21367">
    <property type="protein sequence ID" value="OIT21367"/>
    <property type="gene ID" value="A4A49_34759"/>
</dbReference>
<accession>A0A1J6KHN8</accession>
<dbReference type="PANTHER" id="PTHR36895:SF1">
    <property type="entry name" value="YCF23 PROTEIN"/>
    <property type="match status" value="1"/>
</dbReference>
<name>A0A1J6KHN8_NICAT</name>
<reference evidence="6" key="1">
    <citation type="submission" date="2016-11" db="EMBL/GenBank/DDBJ databases">
        <title>The genome of Nicotiana attenuata.</title>
        <authorList>
            <person name="Xu S."/>
            <person name="Brockmoeller T."/>
            <person name="Gaquerel E."/>
            <person name="Navarro A."/>
            <person name="Kuhl H."/>
            <person name="Gase K."/>
            <person name="Ling Z."/>
            <person name="Zhou W."/>
            <person name="Kreitzer C."/>
            <person name="Stanke M."/>
            <person name="Tang H."/>
            <person name="Lyons E."/>
            <person name="Pandey P."/>
            <person name="Pandey S.P."/>
            <person name="Timmermann B."/>
            <person name="Baldwin I.T."/>
        </authorList>
    </citation>
    <scope>NUCLEOTIDE SEQUENCE [LARGE SCALE GENOMIC DNA]</scope>
    <source>
        <strain evidence="6">UT</strain>
    </source>
</reference>
<dbReference type="InterPro" id="IPR007570">
    <property type="entry name" value="Uncharacterised_Ycf23"/>
</dbReference>